<dbReference type="Pfam" id="PF13432">
    <property type="entry name" value="TPR_16"/>
    <property type="match status" value="2"/>
</dbReference>
<dbReference type="SUPFAM" id="SSF48452">
    <property type="entry name" value="TPR-like"/>
    <property type="match status" value="1"/>
</dbReference>
<keyword evidence="2" id="KW-0802">TPR repeat</keyword>
<dbReference type="SMART" id="SM00028">
    <property type="entry name" value="TPR"/>
    <property type="match status" value="6"/>
</dbReference>
<feature type="repeat" description="TPR" evidence="2">
    <location>
        <begin position="175"/>
        <end position="208"/>
    </location>
</feature>
<comment type="caution">
    <text evidence="3">The sequence shown here is derived from an EMBL/GenBank/DDBJ whole genome shotgun (WGS) entry which is preliminary data.</text>
</comment>
<name>A0A520ME87_9GAMM</name>
<dbReference type="InterPro" id="IPR027417">
    <property type="entry name" value="P-loop_NTPase"/>
</dbReference>
<keyword evidence="1 3" id="KW-0808">Transferase</keyword>
<dbReference type="PANTHER" id="PTHR12788">
    <property type="entry name" value="PROTEIN-TYROSINE SULFOTRANSFERASE 2"/>
    <property type="match status" value="1"/>
</dbReference>
<organism evidence="3 4">
    <name type="scientific">SAR92 clade bacterium</name>
    <dbReference type="NCBI Taxonomy" id="2315479"/>
    <lineage>
        <taxon>Bacteria</taxon>
        <taxon>Pseudomonadati</taxon>
        <taxon>Pseudomonadota</taxon>
        <taxon>Gammaproteobacteria</taxon>
        <taxon>Cellvibrionales</taxon>
        <taxon>Porticoccaceae</taxon>
        <taxon>SAR92 clade</taxon>
    </lineage>
</organism>
<evidence type="ECO:0000256" key="2">
    <source>
        <dbReference type="PROSITE-ProRule" id="PRU00339"/>
    </source>
</evidence>
<dbReference type="EMBL" id="SHBP01000010">
    <property type="protein sequence ID" value="RZO19537.1"/>
    <property type="molecule type" value="Genomic_DNA"/>
</dbReference>
<evidence type="ECO:0000313" key="4">
    <source>
        <dbReference type="Proteomes" id="UP000315889"/>
    </source>
</evidence>
<dbReference type="InterPro" id="IPR026634">
    <property type="entry name" value="TPST-like"/>
</dbReference>
<dbReference type="InterPro" id="IPR019734">
    <property type="entry name" value="TPR_rpt"/>
</dbReference>
<accession>A0A520ME87</accession>
<dbReference type="Gene3D" id="1.25.40.10">
    <property type="entry name" value="Tetratricopeptide repeat domain"/>
    <property type="match status" value="2"/>
</dbReference>
<gene>
    <name evidence="3" type="ORF">EVB03_07400</name>
</gene>
<dbReference type="AlphaFoldDB" id="A0A520ME87"/>
<dbReference type="Pfam" id="PF14559">
    <property type="entry name" value="TPR_19"/>
    <property type="match status" value="1"/>
</dbReference>
<sequence length="663" mass="73635">MNDQTELKRLVELAREKLQQGKPAEALGLAEQAVQINKRFPPALFLLGVALRLTGSPQASIKTLTEFLVLEPNVAQGRYEIGLAFNTCGQITNAIIELKKAVDLDSGFLSAWRMLGEALLVQGDEEGAAQAHAHARLAIGVDPALKQATELFTSGRIGIAEGVCREYLKIHPTDVNAIRLLADIGYKLGIMEEAVQLYKRCLELTPDYHMARHKYALALSKQDKFEAAMVEVNRLIEIDPNSIAYKTLHAAVTSSAGRFEEAHAVYEDVITLVPNSVSILTSYGHSLRYSGRGEKAAEMYRRAIKADPTHGDAYWSLANLKTVKFNAAEVKSMTEQLHAIENDNADKYHLAFAVGKALEDDKDYSGAFEAYTLGNQIKRRYSGYDSSDNTLRVDDSVAVCDNKFMSAFNVGGNPDPSPIFVVGLPRSGSTLIEQILASHSQVEATGELHFISRIAAQLEGSRKKGETRRYPKLLAELSDTERFDLGQQYLDSCSIFRSGSPRFIDKLPNNFMHIGLIRAILPKATIIDARRAPMAACFANLKQLFAEGQGFTYSVEDIGNYYADYLRLLDHWHQVVPGSLMTVNYENVVTDLEGQVKKLLDHCGLPFEEACVQFHENDRAVRSASSEQVRQPIFTGGLEQWRNFEQHLDSLKEVLTGRMVNID</sequence>
<reference evidence="3 4" key="1">
    <citation type="submission" date="2019-02" db="EMBL/GenBank/DDBJ databases">
        <title>Prokaryotic population dynamics and viral predation in marine succession experiment using metagenomics: the confinement effect.</title>
        <authorList>
            <person name="Haro-Moreno J.M."/>
            <person name="Rodriguez-Valera F."/>
            <person name="Lopez-Perez M."/>
        </authorList>
    </citation>
    <scope>NUCLEOTIDE SEQUENCE [LARGE SCALE GENOMIC DNA]</scope>
    <source>
        <strain evidence="3">MED-G170</strain>
    </source>
</reference>
<dbReference type="Pfam" id="PF13469">
    <property type="entry name" value="Sulfotransfer_3"/>
    <property type="match status" value="1"/>
</dbReference>
<dbReference type="PROSITE" id="PS50005">
    <property type="entry name" value="TPR"/>
    <property type="match status" value="2"/>
</dbReference>
<dbReference type="Gene3D" id="3.40.50.300">
    <property type="entry name" value="P-loop containing nucleotide triphosphate hydrolases"/>
    <property type="match status" value="1"/>
</dbReference>
<dbReference type="SUPFAM" id="SSF52540">
    <property type="entry name" value="P-loop containing nucleoside triphosphate hydrolases"/>
    <property type="match status" value="1"/>
</dbReference>
<dbReference type="Proteomes" id="UP000315889">
    <property type="component" value="Unassembled WGS sequence"/>
</dbReference>
<proteinExistence type="predicted"/>
<dbReference type="Pfam" id="PF13181">
    <property type="entry name" value="TPR_8"/>
    <property type="match status" value="1"/>
</dbReference>
<dbReference type="PANTHER" id="PTHR12788:SF10">
    <property type="entry name" value="PROTEIN-TYROSINE SULFOTRANSFERASE"/>
    <property type="match status" value="1"/>
</dbReference>
<dbReference type="InterPro" id="IPR011990">
    <property type="entry name" value="TPR-like_helical_dom_sf"/>
</dbReference>
<feature type="repeat" description="TPR" evidence="2">
    <location>
        <begin position="277"/>
        <end position="310"/>
    </location>
</feature>
<protein>
    <submittedName>
        <fullName evidence="3">Sulfotransferase family protein</fullName>
    </submittedName>
</protein>
<evidence type="ECO:0000256" key="1">
    <source>
        <dbReference type="ARBA" id="ARBA00022679"/>
    </source>
</evidence>
<dbReference type="GO" id="GO:0008476">
    <property type="term" value="F:protein-tyrosine sulfotransferase activity"/>
    <property type="evidence" value="ECO:0007669"/>
    <property type="project" value="InterPro"/>
</dbReference>
<evidence type="ECO:0000313" key="3">
    <source>
        <dbReference type="EMBL" id="RZO19537.1"/>
    </source>
</evidence>